<dbReference type="SUPFAM" id="SSF52172">
    <property type="entry name" value="CheY-like"/>
    <property type="match status" value="1"/>
</dbReference>
<dbReference type="SUPFAM" id="SSF47384">
    <property type="entry name" value="Homodimeric domain of signal transducing histidine kinase"/>
    <property type="match status" value="1"/>
</dbReference>
<dbReference type="PRINTS" id="PR00344">
    <property type="entry name" value="BCTRLSENSOR"/>
</dbReference>
<dbReference type="RefSeq" id="WP_135577797.1">
    <property type="nucleotide sequence ID" value="NZ_RQGA01000003.1"/>
</dbReference>
<evidence type="ECO:0000256" key="6">
    <source>
        <dbReference type="ARBA" id="ARBA00022777"/>
    </source>
</evidence>
<dbReference type="SUPFAM" id="SSF55874">
    <property type="entry name" value="ATPase domain of HSP90 chaperone/DNA topoisomerase II/histidine kinase"/>
    <property type="match status" value="1"/>
</dbReference>
<feature type="compositionally biased region" description="Basic and acidic residues" evidence="12">
    <location>
        <begin position="610"/>
        <end position="625"/>
    </location>
</feature>
<evidence type="ECO:0000259" key="15">
    <source>
        <dbReference type="PROSITE" id="PS50110"/>
    </source>
</evidence>
<dbReference type="CDD" id="cd16922">
    <property type="entry name" value="HATPase_EvgS-ArcB-TorS-like"/>
    <property type="match status" value="1"/>
</dbReference>
<dbReference type="PANTHER" id="PTHR45339">
    <property type="entry name" value="HYBRID SIGNAL TRANSDUCTION HISTIDINE KINASE J"/>
    <property type="match status" value="1"/>
</dbReference>
<evidence type="ECO:0000256" key="13">
    <source>
        <dbReference type="SAM" id="Phobius"/>
    </source>
</evidence>
<comment type="catalytic activity">
    <reaction evidence="1">
        <text>ATP + protein L-histidine = ADP + protein N-phospho-L-histidine.</text>
        <dbReference type="EC" id="2.7.13.3"/>
    </reaction>
</comment>
<evidence type="ECO:0000256" key="7">
    <source>
        <dbReference type="ARBA" id="ARBA00022840"/>
    </source>
</evidence>
<evidence type="ECO:0000259" key="14">
    <source>
        <dbReference type="PROSITE" id="PS50109"/>
    </source>
</evidence>
<dbReference type="InterPro" id="IPR003594">
    <property type="entry name" value="HATPase_dom"/>
</dbReference>
<proteinExistence type="predicted"/>
<feature type="transmembrane region" description="Helical" evidence="13">
    <location>
        <begin position="182"/>
        <end position="205"/>
    </location>
</feature>
<evidence type="ECO:0000313" key="16">
    <source>
        <dbReference type="EMBL" id="TGL45276.1"/>
    </source>
</evidence>
<dbReference type="GO" id="GO:0000155">
    <property type="term" value="F:phosphorelay sensor kinase activity"/>
    <property type="evidence" value="ECO:0007669"/>
    <property type="project" value="InterPro"/>
</dbReference>
<dbReference type="AlphaFoldDB" id="A0A4R9JJU5"/>
<feature type="domain" description="Histidine kinase" evidence="14">
    <location>
        <begin position="382"/>
        <end position="603"/>
    </location>
</feature>
<dbReference type="CDD" id="cd17546">
    <property type="entry name" value="REC_hyHK_CKI1_RcsC-like"/>
    <property type="match status" value="1"/>
</dbReference>
<dbReference type="PROSITE" id="PS50110">
    <property type="entry name" value="RESPONSE_REGULATORY"/>
    <property type="match status" value="1"/>
</dbReference>
<keyword evidence="5" id="KW-0547">Nucleotide-binding</keyword>
<dbReference type="Pfam" id="PF07695">
    <property type="entry name" value="7TMR-DISM_7TM"/>
    <property type="match status" value="1"/>
</dbReference>
<evidence type="ECO:0000256" key="5">
    <source>
        <dbReference type="ARBA" id="ARBA00022741"/>
    </source>
</evidence>
<feature type="transmembrane region" description="Helical" evidence="13">
    <location>
        <begin position="246"/>
        <end position="266"/>
    </location>
</feature>
<keyword evidence="13" id="KW-1133">Transmembrane helix</keyword>
<dbReference type="CDD" id="cd00082">
    <property type="entry name" value="HisKA"/>
    <property type="match status" value="1"/>
</dbReference>
<feature type="transmembrane region" description="Helical" evidence="13">
    <location>
        <begin position="155"/>
        <end position="175"/>
    </location>
</feature>
<comment type="subunit">
    <text evidence="9">At low DSF concentrations, interacts with RpfF.</text>
</comment>
<dbReference type="OrthoDB" id="9809348at2"/>
<dbReference type="InterPro" id="IPR005467">
    <property type="entry name" value="His_kinase_dom"/>
</dbReference>
<feature type="transmembrane region" description="Helical" evidence="13">
    <location>
        <begin position="217"/>
        <end position="234"/>
    </location>
</feature>
<keyword evidence="4" id="KW-0808">Transferase</keyword>
<dbReference type="Proteomes" id="UP000298125">
    <property type="component" value="Unassembled WGS sequence"/>
</dbReference>
<feature type="modified residue" description="4-aspartylphosphate" evidence="11">
    <location>
        <position position="685"/>
    </location>
</feature>
<evidence type="ECO:0000313" key="17">
    <source>
        <dbReference type="Proteomes" id="UP000298125"/>
    </source>
</evidence>
<dbReference type="Gene3D" id="3.30.565.10">
    <property type="entry name" value="Histidine kinase-like ATPase, C-terminal domain"/>
    <property type="match status" value="1"/>
</dbReference>
<dbReference type="SMART" id="SM00448">
    <property type="entry name" value="REC"/>
    <property type="match status" value="1"/>
</dbReference>
<evidence type="ECO:0000256" key="10">
    <source>
        <dbReference type="ARBA" id="ARBA00068150"/>
    </source>
</evidence>
<evidence type="ECO:0000256" key="3">
    <source>
        <dbReference type="ARBA" id="ARBA00022553"/>
    </source>
</evidence>
<evidence type="ECO:0000256" key="1">
    <source>
        <dbReference type="ARBA" id="ARBA00000085"/>
    </source>
</evidence>
<evidence type="ECO:0000256" key="11">
    <source>
        <dbReference type="PROSITE-ProRule" id="PRU00169"/>
    </source>
</evidence>
<dbReference type="InterPro" id="IPR036097">
    <property type="entry name" value="HisK_dim/P_sf"/>
</dbReference>
<dbReference type="Gene3D" id="1.10.287.130">
    <property type="match status" value="1"/>
</dbReference>
<keyword evidence="17" id="KW-1185">Reference proteome</keyword>
<evidence type="ECO:0000256" key="8">
    <source>
        <dbReference type="ARBA" id="ARBA00023012"/>
    </source>
</evidence>
<keyword evidence="8" id="KW-0902">Two-component regulatory system</keyword>
<feature type="region of interest" description="Disordered" evidence="12">
    <location>
        <begin position="604"/>
        <end position="628"/>
    </location>
</feature>
<keyword evidence="7" id="KW-0067">ATP-binding</keyword>
<dbReference type="Pfam" id="PF00512">
    <property type="entry name" value="HisKA"/>
    <property type="match status" value="1"/>
</dbReference>
<evidence type="ECO:0000256" key="4">
    <source>
        <dbReference type="ARBA" id="ARBA00022679"/>
    </source>
</evidence>
<dbReference type="GO" id="GO:0005524">
    <property type="term" value="F:ATP binding"/>
    <property type="evidence" value="ECO:0007669"/>
    <property type="project" value="UniProtKB-KW"/>
</dbReference>
<keyword evidence="3 11" id="KW-0597">Phosphoprotein</keyword>
<dbReference type="FunFam" id="3.30.565.10:FF:000010">
    <property type="entry name" value="Sensor histidine kinase RcsC"/>
    <property type="match status" value="1"/>
</dbReference>
<dbReference type="EC" id="2.7.13.3" evidence="2"/>
<organism evidence="16 17">
    <name type="scientific">Leptospira perdikensis</name>
    <dbReference type="NCBI Taxonomy" id="2484948"/>
    <lineage>
        <taxon>Bacteria</taxon>
        <taxon>Pseudomonadati</taxon>
        <taxon>Spirochaetota</taxon>
        <taxon>Spirochaetia</taxon>
        <taxon>Leptospirales</taxon>
        <taxon>Leptospiraceae</taxon>
        <taxon>Leptospira</taxon>
    </lineage>
</organism>
<protein>
    <recommendedName>
        <fullName evidence="10">Sensory/regulatory protein RpfC</fullName>
        <ecNumber evidence="2">2.7.13.3</ecNumber>
    </recommendedName>
</protein>
<feature type="transmembrane region" description="Helical" evidence="13">
    <location>
        <begin position="304"/>
        <end position="325"/>
    </location>
</feature>
<feature type="transmembrane region" description="Helical" evidence="13">
    <location>
        <begin position="272"/>
        <end position="292"/>
    </location>
</feature>
<dbReference type="InterPro" id="IPR036890">
    <property type="entry name" value="HATPase_C_sf"/>
</dbReference>
<dbReference type="PANTHER" id="PTHR45339:SF1">
    <property type="entry name" value="HYBRID SIGNAL TRANSDUCTION HISTIDINE KINASE J"/>
    <property type="match status" value="1"/>
</dbReference>
<reference evidence="16" key="1">
    <citation type="journal article" date="2019" name="PLoS Negl. Trop. Dis.">
        <title>Revisiting the worldwide diversity of Leptospira species in the environment.</title>
        <authorList>
            <person name="Vincent A.T."/>
            <person name="Schiettekatte O."/>
            <person name="Bourhy P."/>
            <person name="Veyrier F.J."/>
            <person name="Picardeau M."/>
        </authorList>
    </citation>
    <scope>NUCLEOTIDE SEQUENCE [LARGE SCALE GENOMIC DNA]</scope>
    <source>
        <strain evidence="16">201702692</strain>
    </source>
</reference>
<sequence>MGNVSLNGEWRIDWKDWNPTNDSPNKEFTIVPGHWNNSAFEKYPAGFARLSLTILVPENTKTLYLQNGVTRNAFEVLVDEKTIYKSGIIGESFSSEIPHLNIQTVALPDVKNNQIQLSLKISCFHYHNCGVATPYSLGTHSGISKSYLGAIGRDIFVLTSLLTLAFFHFVLYIFWRDEKTHILFAAVCFLAAMRLLSIGETRFIYNYLPLGVYETMVRINGISFVLVYLSFVLYVKEIYNSEKYKLVYRINFFVASLLFFALPLNLLTFSKFLAFHLVLSLLALFGLLYPIIHGVLLKKPGSRLFLFSVIATMFLFSLDILTEFAKKGTAYLAQYGFLVFGLSQALFIADRMIENFKNKERLKQEKESAEAKVNFKTTFLSTMSHEIRTPMNGVLGMAQLLQQTNLSEEQKEYLNLIQFSGDNLLLLINDILDLSKLESGQFELHLEPVPLEKFMKDFINIFKTQTDPNKLKIELDFLNPPPAFLITDQRRFAQVLTNLLSNAVKFTEKGSITVLVETIILKKDMVRLKVSVKDTGIGIPDDRMGILFQPFSQVHSHLTEKTIGTGLGLAITKKLIEEMGGSISVQSVYGRGSNFTFQFTAQIGPESSESEQHSNTKETIPKRSSDSPLAEKYPLKILVADDDPISQKVSSLFLKKLGYTNLQAENGEKTLDIVRSESPDLLFVDIQMPDMDGITVAKCIRQSKTIAKQPVIIALTANVMEEEKHRCLSAGMDDFMTKPLLLRDLDFMIRKWAKRDLSPSNR</sequence>
<dbReference type="InterPro" id="IPR011623">
    <property type="entry name" value="7TMR_DISM_rcpt_extracell_dom1"/>
</dbReference>
<gene>
    <name evidence="16" type="ORF">EHQ49_06990</name>
</gene>
<keyword evidence="13" id="KW-0472">Membrane</keyword>
<dbReference type="PROSITE" id="PS50109">
    <property type="entry name" value="HIS_KIN"/>
    <property type="match status" value="1"/>
</dbReference>
<evidence type="ECO:0000256" key="2">
    <source>
        <dbReference type="ARBA" id="ARBA00012438"/>
    </source>
</evidence>
<feature type="transmembrane region" description="Helical" evidence="13">
    <location>
        <begin position="331"/>
        <end position="349"/>
    </location>
</feature>
<comment type="caution">
    <text evidence="16">The sequence shown here is derived from an EMBL/GenBank/DDBJ whole genome shotgun (WGS) entry which is preliminary data.</text>
</comment>
<dbReference type="InterPro" id="IPR011006">
    <property type="entry name" value="CheY-like_superfamily"/>
</dbReference>
<dbReference type="InterPro" id="IPR001789">
    <property type="entry name" value="Sig_transdc_resp-reg_receiver"/>
</dbReference>
<keyword evidence="6" id="KW-0418">Kinase</keyword>
<keyword evidence="13" id="KW-0812">Transmembrane</keyword>
<evidence type="ECO:0000256" key="12">
    <source>
        <dbReference type="SAM" id="MobiDB-lite"/>
    </source>
</evidence>
<dbReference type="Gene3D" id="3.40.50.2300">
    <property type="match status" value="1"/>
</dbReference>
<name>A0A4R9JJU5_9LEPT</name>
<dbReference type="InterPro" id="IPR003661">
    <property type="entry name" value="HisK_dim/P_dom"/>
</dbReference>
<dbReference type="SMART" id="SM00388">
    <property type="entry name" value="HisKA"/>
    <property type="match status" value="1"/>
</dbReference>
<dbReference type="Pfam" id="PF00072">
    <property type="entry name" value="Response_reg"/>
    <property type="match status" value="1"/>
</dbReference>
<dbReference type="SMART" id="SM00387">
    <property type="entry name" value="HATPase_c"/>
    <property type="match status" value="1"/>
</dbReference>
<dbReference type="EMBL" id="RQGA01000003">
    <property type="protein sequence ID" value="TGL45276.1"/>
    <property type="molecule type" value="Genomic_DNA"/>
</dbReference>
<feature type="domain" description="Response regulatory" evidence="15">
    <location>
        <begin position="636"/>
        <end position="753"/>
    </location>
</feature>
<dbReference type="Pfam" id="PF02518">
    <property type="entry name" value="HATPase_c"/>
    <property type="match status" value="1"/>
</dbReference>
<dbReference type="InterPro" id="IPR004358">
    <property type="entry name" value="Sig_transdc_His_kin-like_C"/>
</dbReference>
<accession>A0A4R9JJU5</accession>
<evidence type="ECO:0000256" key="9">
    <source>
        <dbReference type="ARBA" id="ARBA00064003"/>
    </source>
</evidence>
<dbReference type="FunFam" id="1.10.287.130:FF:000002">
    <property type="entry name" value="Two-component osmosensing histidine kinase"/>
    <property type="match status" value="1"/>
</dbReference>